<sequence>MESALALRFTAWSAIWWNFSRARQRPPATLEELLFLSRPWPQGHGFDEATGAELAFLIDLLHSLRRPAASPLDANVWAIAWDAHPKVPDTTS</sequence>
<evidence type="ECO:0000313" key="2">
    <source>
        <dbReference type="Proteomes" id="UP001482231"/>
    </source>
</evidence>
<name>A0ABV0EK96_9BURK</name>
<keyword evidence="2" id="KW-1185">Reference proteome</keyword>
<dbReference type="RefSeq" id="WP_347308939.1">
    <property type="nucleotide sequence ID" value="NZ_JBAJEX010000011.1"/>
</dbReference>
<gene>
    <name evidence="1" type="ORF">V6E02_11460</name>
</gene>
<reference evidence="1 2" key="1">
    <citation type="submission" date="2024-02" db="EMBL/GenBank/DDBJ databases">
        <title>New thermophilic sulfur-oxidizing bacteria from a hot springs of the Uzon caldera (Kamchatka, Russia).</title>
        <authorList>
            <person name="Dukat A.M."/>
            <person name="Elcheninov A.G."/>
            <person name="Frolov E.N."/>
        </authorList>
    </citation>
    <scope>NUCLEOTIDE SEQUENCE [LARGE SCALE GENOMIC DNA]</scope>
    <source>
        <strain evidence="1 2">AK1</strain>
    </source>
</reference>
<comment type="caution">
    <text evidence="1">The sequence shown here is derived from an EMBL/GenBank/DDBJ whole genome shotgun (WGS) entry which is preliminary data.</text>
</comment>
<accession>A0ABV0EK96</accession>
<organism evidence="1 2">
    <name type="scientific">Thiobacter aerophilum</name>
    <dbReference type="NCBI Taxonomy" id="3121275"/>
    <lineage>
        <taxon>Bacteria</taxon>
        <taxon>Pseudomonadati</taxon>
        <taxon>Pseudomonadota</taxon>
        <taxon>Betaproteobacteria</taxon>
        <taxon>Burkholderiales</taxon>
        <taxon>Thiobacteraceae</taxon>
        <taxon>Thiobacter</taxon>
    </lineage>
</organism>
<protein>
    <submittedName>
        <fullName evidence="1">Uncharacterized protein</fullName>
    </submittedName>
</protein>
<dbReference type="Proteomes" id="UP001482231">
    <property type="component" value="Unassembled WGS sequence"/>
</dbReference>
<dbReference type="EMBL" id="JBAJEX010000011">
    <property type="protein sequence ID" value="MEO1767827.1"/>
    <property type="molecule type" value="Genomic_DNA"/>
</dbReference>
<evidence type="ECO:0000313" key="1">
    <source>
        <dbReference type="EMBL" id="MEO1767827.1"/>
    </source>
</evidence>
<proteinExistence type="predicted"/>